<evidence type="ECO:0000256" key="2">
    <source>
        <dbReference type="ARBA" id="ARBA00022676"/>
    </source>
</evidence>
<dbReference type="GO" id="GO:0019187">
    <property type="term" value="F:beta-1,4-mannosyltransferase activity"/>
    <property type="evidence" value="ECO:0007669"/>
    <property type="project" value="InterPro"/>
</dbReference>
<evidence type="ECO:0000256" key="5">
    <source>
        <dbReference type="SAM" id="Phobius"/>
    </source>
</evidence>
<dbReference type="Proteomes" id="UP000694843">
    <property type="component" value="Unplaced"/>
</dbReference>
<dbReference type="OMA" id="CIENIAV"/>
<evidence type="ECO:0000256" key="4">
    <source>
        <dbReference type="SAM" id="MobiDB-lite"/>
    </source>
</evidence>
<dbReference type="AlphaFoldDB" id="A0A8B7PMI6"/>
<dbReference type="InterPro" id="IPR029044">
    <property type="entry name" value="Nucleotide-diphossugar_trans"/>
</dbReference>
<name>A0A8B7PMI6_HYAAZ</name>
<dbReference type="PANTHER" id="PTHR16779">
    <property type="entry name" value="BETA-1,4-MANNOSYLTRANSFERASE EGH"/>
    <property type="match status" value="1"/>
</dbReference>
<feature type="transmembrane region" description="Helical" evidence="5">
    <location>
        <begin position="475"/>
        <end position="495"/>
    </location>
</feature>
<proteinExistence type="inferred from homology"/>
<feature type="compositionally biased region" description="Basic and acidic residues" evidence="4">
    <location>
        <begin position="76"/>
        <end position="95"/>
    </location>
</feature>
<gene>
    <name evidence="8" type="primary">LOC108682700</name>
</gene>
<dbReference type="FunFam" id="3.90.550.10:FF:000175">
    <property type="entry name" value="Beta-1,4-mannosyltransferase bre-3"/>
    <property type="match status" value="1"/>
</dbReference>
<evidence type="ECO:0000256" key="1">
    <source>
        <dbReference type="ARBA" id="ARBA00006739"/>
    </source>
</evidence>
<organism evidence="7 8">
    <name type="scientific">Hyalella azteca</name>
    <name type="common">Amphipod</name>
    <dbReference type="NCBI Taxonomy" id="294128"/>
    <lineage>
        <taxon>Eukaryota</taxon>
        <taxon>Metazoa</taxon>
        <taxon>Ecdysozoa</taxon>
        <taxon>Arthropoda</taxon>
        <taxon>Crustacea</taxon>
        <taxon>Multicrustacea</taxon>
        <taxon>Malacostraca</taxon>
        <taxon>Eumalacostraca</taxon>
        <taxon>Peracarida</taxon>
        <taxon>Amphipoda</taxon>
        <taxon>Senticaudata</taxon>
        <taxon>Talitrida</taxon>
        <taxon>Talitroidea</taxon>
        <taxon>Hyalellidae</taxon>
        <taxon>Hyalella</taxon>
    </lineage>
</organism>
<dbReference type="GO" id="GO:0005737">
    <property type="term" value="C:cytoplasm"/>
    <property type="evidence" value="ECO:0007669"/>
    <property type="project" value="TreeGrafter"/>
</dbReference>
<feature type="transmembrane region" description="Helical" evidence="5">
    <location>
        <begin position="443"/>
        <end position="463"/>
    </location>
</feature>
<reference evidence="8" key="1">
    <citation type="submission" date="2025-08" db="UniProtKB">
        <authorList>
            <consortium name="RefSeq"/>
        </authorList>
    </citation>
    <scope>IDENTIFICATION</scope>
    <source>
        <tissue evidence="8">Whole organism</tissue>
    </source>
</reference>
<keyword evidence="5" id="KW-1133">Transmembrane helix</keyword>
<dbReference type="PANTHER" id="PTHR16779:SF1">
    <property type="entry name" value="BETA-1,4-MANNOSYLTRANSFERASE EGH"/>
    <property type="match status" value="1"/>
</dbReference>
<protein>
    <submittedName>
        <fullName evidence="8">Beta-1,4-mannosyltransferase egh isoform X1</fullName>
    </submittedName>
</protein>
<evidence type="ECO:0000313" key="8">
    <source>
        <dbReference type="RefSeq" id="XP_018027409.1"/>
    </source>
</evidence>
<dbReference type="Gene3D" id="3.90.550.10">
    <property type="entry name" value="Spore Coat Polysaccharide Biosynthesis Protein SpsA, Chain A"/>
    <property type="match status" value="1"/>
</dbReference>
<sequence>MVLRMRIMGFLSTRLSFLSHAWSEPGLHTAKHAAHVSIFLTIIIIFTVSSTVLNGDTSSLKTGALIRPNADPQPLADKDPDPKLDAAKDPQEKEGNPPPPPPPASSVNDGIPRPLLLLLQLLRFLPILALPQSIFNFLGLTCFNAFPGRAKLKGSPLLAPFICLRVVTRGDYPDLVKNNLARNLDTCQRVSMENYLFEIVTDKKIDLPENKRVRQLVVPSSYRTKSGALFKARALQYCLEEDVNVLSDADWIVHLDEETIVTEAAMRGILNFVLDGKHQFGQGLITYANESIQNWFTTLADSFRVADDMGKLRFQLKMFHKPLFGWKGSYVVTQVEAERRVTFDHGPDGSVAEDNYFAMIAQRDGYSFDFIEGEMWEKSPFTIYDFLQQRKRWLQGLLLVVHSRHIPIRTKWLMSLSLYSWVTMPVAIASVSLTAVYPVAVPVVINYVAAFVGGVNIYMYIFGVIKSFRVDRLGWLRMLACIAGALVTMPFNMLVENFAVLRGLYGDKHKFYVVKKLPVHDAAIVNIV</sequence>
<feature type="transmembrane region" description="Helical" evidence="5">
    <location>
        <begin position="33"/>
        <end position="53"/>
    </location>
</feature>
<dbReference type="OrthoDB" id="3971593at2759"/>
<keyword evidence="3" id="KW-0808">Transferase</keyword>
<evidence type="ECO:0000256" key="3">
    <source>
        <dbReference type="ARBA" id="ARBA00022679"/>
    </source>
</evidence>
<feature type="transmembrane region" description="Helical" evidence="5">
    <location>
        <begin position="412"/>
        <end position="437"/>
    </location>
</feature>
<dbReference type="Pfam" id="PF13632">
    <property type="entry name" value="Glyco_trans_2_3"/>
    <property type="match status" value="1"/>
</dbReference>
<dbReference type="InterPro" id="IPR001173">
    <property type="entry name" value="Glyco_trans_2-like"/>
</dbReference>
<dbReference type="RefSeq" id="XP_018027409.1">
    <property type="nucleotide sequence ID" value="XM_018171920.2"/>
</dbReference>
<comment type="similarity">
    <text evidence="1">Belongs to the glycosyltransferase 2 family.</text>
</comment>
<accession>A0A8B7PMI6</accession>
<keyword evidence="5" id="KW-0472">Membrane</keyword>
<keyword evidence="5" id="KW-0812">Transmembrane</keyword>
<dbReference type="SUPFAM" id="SSF53448">
    <property type="entry name" value="Nucleotide-diphospho-sugar transferases"/>
    <property type="match status" value="1"/>
</dbReference>
<evidence type="ECO:0000313" key="7">
    <source>
        <dbReference type="Proteomes" id="UP000694843"/>
    </source>
</evidence>
<feature type="region of interest" description="Disordered" evidence="4">
    <location>
        <begin position="63"/>
        <end position="107"/>
    </location>
</feature>
<dbReference type="KEGG" id="hazt:108682700"/>
<evidence type="ECO:0000259" key="6">
    <source>
        <dbReference type="Pfam" id="PF13632"/>
    </source>
</evidence>
<keyword evidence="2" id="KW-0328">Glycosyltransferase</keyword>
<keyword evidence="7" id="KW-1185">Reference proteome</keyword>
<feature type="domain" description="Glycosyltransferase 2-like" evidence="6">
    <location>
        <begin position="251"/>
        <end position="448"/>
    </location>
</feature>
<dbReference type="InterPro" id="IPR027389">
    <property type="entry name" value="B_mannosylTrfase_Bre-3/Egh"/>
</dbReference>
<dbReference type="GeneID" id="108682700"/>